<evidence type="ECO:0000313" key="1">
    <source>
        <dbReference type="EMBL" id="ACS84469.1"/>
    </source>
</evidence>
<evidence type="ECO:0000313" key="2">
    <source>
        <dbReference type="Proteomes" id="UP000002734"/>
    </source>
</evidence>
<name>C6C9L8_MUSP7</name>
<sequence length="38" mass="4496">MVQGVLVDALHRCYEWALNDESGADVMQFFRKERGTWH</sequence>
<gene>
    <name evidence="1" type="ordered locus">Dd703_0658</name>
</gene>
<proteinExistence type="predicted"/>
<accession>C6C9L8</accession>
<dbReference type="EMBL" id="CP001654">
    <property type="protein sequence ID" value="ACS84469.1"/>
    <property type="molecule type" value="Genomic_DNA"/>
</dbReference>
<dbReference type="AlphaFoldDB" id="C6C9L8"/>
<dbReference type="Proteomes" id="UP000002734">
    <property type="component" value="Chromosome"/>
</dbReference>
<protein>
    <submittedName>
        <fullName evidence="1">Uncharacterized protein</fullName>
    </submittedName>
</protein>
<dbReference type="KEGG" id="dda:Dd703_0658"/>
<keyword evidence="2" id="KW-1185">Reference proteome</keyword>
<organism evidence="1 2">
    <name type="scientific">Musicola paradisiaca (strain Ech703)</name>
    <name type="common">Dickeya paradisiaca</name>
    <name type="synonym">Dickeya dadantii</name>
    <dbReference type="NCBI Taxonomy" id="579405"/>
    <lineage>
        <taxon>Bacteria</taxon>
        <taxon>Pseudomonadati</taxon>
        <taxon>Pseudomonadota</taxon>
        <taxon>Gammaproteobacteria</taxon>
        <taxon>Enterobacterales</taxon>
        <taxon>Pectobacteriaceae</taxon>
        <taxon>Musicola</taxon>
    </lineage>
</organism>
<dbReference type="HOGENOM" id="CLU_3327235_0_0_6"/>
<reference evidence="1" key="1">
    <citation type="submission" date="2009-06" db="EMBL/GenBank/DDBJ databases">
        <title>Complete sequence of Dickeya dadantii Ech703.</title>
        <authorList>
            <consortium name="US DOE Joint Genome Institute"/>
            <person name="Lucas S."/>
            <person name="Copeland A."/>
            <person name="Lapidus A."/>
            <person name="Glavina del Rio T."/>
            <person name="Dalin E."/>
            <person name="Tice H."/>
            <person name="Bruce D."/>
            <person name="Goodwin L."/>
            <person name="Pitluck S."/>
            <person name="Chertkov O."/>
            <person name="Brettin T."/>
            <person name="Detter J.C."/>
            <person name="Han C."/>
            <person name="Larimer F."/>
            <person name="Land M."/>
            <person name="Hauser L."/>
            <person name="Kyrpides N."/>
            <person name="Mikhailova N."/>
            <person name="Balakrishnan V."/>
            <person name="Glasner J."/>
            <person name="Perna N.T."/>
        </authorList>
    </citation>
    <scope>NUCLEOTIDE SEQUENCE [LARGE SCALE GENOMIC DNA]</scope>
    <source>
        <strain evidence="1">Ech703</strain>
    </source>
</reference>
<dbReference type="STRING" id="579405.Dd703_0658"/>